<gene>
    <name evidence="1" type="ORF">EP10_002527</name>
</gene>
<sequence>MKATEEIGSGALGARADRWRPVLFCRFPRLRLLNPFHQPLRLAWRGGLLFHKGYTESDQMEMILFLNNNNIM</sequence>
<dbReference type="EMBL" id="JPYA02000003">
    <property type="protein sequence ID" value="MEB3751672.1"/>
    <property type="molecule type" value="Genomic_DNA"/>
</dbReference>
<proteinExistence type="predicted"/>
<name>A0ABU6BIE8_9BACL</name>
<organism evidence="1 2">
    <name type="scientific">Geobacillus icigianus</name>
    <dbReference type="NCBI Taxonomy" id="1430331"/>
    <lineage>
        <taxon>Bacteria</taxon>
        <taxon>Bacillati</taxon>
        <taxon>Bacillota</taxon>
        <taxon>Bacilli</taxon>
        <taxon>Bacillales</taxon>
        <taxon>Anoxybacillaceae</taxon>
        <taxon>Geobacillus</taxon>
    </lineage>
</organism>
<evidence type="ECO:0000313" key="1">
    <source>
        <dbReference type="EMBL" id="MEB3751672.1"/>
    </source>
</evidence>
<reference evidence="1 2" key="1">
    <citation type="journal article" date="2014" name="Genome Announc.">
        <title>Draft Genome Sequence of Geobacillus icigianus Strain G1w1T Isolated from Hot Springs in the Valley of Geysers, Kamchatka (Russian Federation).</title>
        <authorList>
            <person name="Bryanskaya A.V."/>
            <person name="Rozanov A.S."/>
            <person name="Logacheva M.D."/>
            <person name="Kotenko A.V."/>
            <person name="Peltek S.E."/>
        </authorList>
    </citation>
    <scope>NUCLEOTIDE SEQUENCE [LARGE SCALE GENOMIC DNA]</scope>
    <source>
        <strain evidence="1 2">G1w1</strain>
    </source>
</reference>
<evidence type="ECO:0000313" key="2">
    <source>
        <dbReference type="Proteomes" id="UP000029267"/>
    </source>
</evidence>
<dbReference type="Proteomes" id="UP000029267">
    <property type="component" value="Unassembled WGS sequence"/>
</dbReference>
<keyword evidence="2" id="KW-1185">Reference proteome</keyword>
<protein>
    <submittedName>
        <fullName evidence="1">Uncharacterized protein</fullName>
    </submittedName>
</protein>
<accession>A0ABU6BIE8</accession>
<comment type="caution">
    <text evidence="1">The sequence shown here is derived from an EMBL/GenBank/DDBJ whole genome shotgun (WGS) entry which is preliminary data.</text>
</comment>